<dbReference type="STRING" id="185761.SAMN05660282_01839"/>
<proteinExistence type="predicted"/>
<reference evidence="3 4" key="1">
    <citation type="submission" date="2016-10" db="EMBL/GenBank/DDBJ databases">
        <authorList>
            <person name="de Groot N.N."/>
        </authorList>
    </citation>
    <scope>NUCLEOTIDE SEQUENCE [LARGE SCALE GENOMIC DNA]</scope>
    <source>
        <strain>J11</strain>
        <strain evidence="4">PG 39</strain>
    </source>
</reference>
<gene>
    <name evidence="3" type="ORF">SAMN05660282_01839</name>
</gene>
<keyword evidence="4" id="KW-1185">Reference proteome</keyword>
<evidence type="ECO:0000259" key="2">
    <source>
        <dbReference type="Pfam" id="PF07553"/>
    </source>
</evidence>
<keyword evidence="3" id="KW-0449">Lipoprotein</keyword>
<evidence type="ECO:0000313" key="4">
    <source>
        <dbReference type="Proteomes" id="UP000199065"/>
    </source>
</evidence>
<dbReference type="AlphaFoldDB" id="A0A1I2UED3"/>
<dbReference type="RefSeq" id="WP_177180138.1">
    <property type="nucleotide sequence ID" value="NZ_FOPJ01000013.1"/>
</dbReference>
<dbReference type="EMBL" id="FOPJ01000013">
    <property type="protein sequence ID" value="SFG75388.1"/>
    <property type="molecule type" value="Genomic_DNA"/>
</dbReference>
<name>A0A1I2UED3_9CORY</name>
<evidence type="ECO:0000313" key="3">
    <source>
        <dbReference type="EMBL" id="SFG75388.1"/>
    </source>
</evidence>
<dbReference type="InterPro" id="IPR011434">
    <property type="entry name" value="Ltp-like_HTH"/>
</dbReference>
<feature type="domain" description="Putative host cell surface-exposed lipoprotein Ltp-like HTH region" evidence="2">
    <location>
        <begin position="176"/>
        <end position="223"/>
    </location>
</feature>
<dbReference type="Pfam" id="PF07553">
    <property type="entry name" value="Lipoprotein_Ltp"/>
    <property type="match status" value="2"/>
</dbReference>
<evidence type="ECO:0000256" key="1">
    <source>
        <dbReference type="SAM" id="MobiDB-lite"/>
    </source>
</evidence>
<feature type="domain" description="Putative host cell surface-exposed lipoprotein Ltp-like HTH region" evidence="2">
    <location>
        <begin position="126"/>
        <end position="173"/>
    </location>
</feature>
<protein>
    <submittedName>
        <fullName evidence="3">Host cell surface-exposed lipoprotein</fullName>
    </submittedName>
</protein>
<feature type="region of interest" description="Disordered" evidence="1">
    <location>
        <begin position="1"/>
        <end position="20"/>
    </location>
</feature>
<sequence length="226" mass="26234">MKVPSSYDPQRRRRSKKEPLSTRQRAMAVIVFVVVVFLCMRQVYAVLGPQEFRRIFGLRQDSSVSELEKLHDPKISTERAQRMLEHHLQSKYWSKKQLRDQMCVYRDGNRFDCKDVDLALNNTEVDWKEHALYSAEQYLAHRPLSKARLYEELISEVGGGFTAEEGAYAVENVDADWKQNALEAAKEIRQESSFSDEAMIKRLTNPDLEAFTEEEARWALANLGKS</sequence>
<organism evidence="3 4">
    <name type="scientific">Corynebacterium spheniscorum</name>
    <dbReference type="NCBI Taxonomy" id="185761"/>
    <lineage>
        <taxon>Bacteria</taxon>
        <taxon>Bacillati</taxon>
        <taxon>Actinomycetota</taxon>
        <taxon>Actinomycetes</taxon>
        <taxon>Mycobacteriales</taxon>
        <taxon>Corynebacteriaceae</taxon>
        <taxon>Corynebacterium</taxon>
    </lineage>
</organism>
<dbReference type="Gene3D" id="1.10.10.10">
    <property type="entry name" value="Winged helix-like DNA-binding domain superfamily/Winged helix DNA-binding domain"/>
    <property type="match status" value="2"/>
</dbReference>
<accession>A0A1I2UED3</accession>
<dbReference type="Proteomes" id="UP000199065">
    <property type="component" value="Unassembled WGS sequence"/>
</dbReference>
<dbReference type="InterPro" id="IPR036388">
    <property type="entry name" value="WH-like_DNA-bd_sf"/>
</dbReference>